<dbReference type="EMBL" id="RBNJ01001324">
    <property type="protein sequence ID" value="RUS33268.1"/>
    <property type="molecule type" value="Genomic_DNA"/>
</dbReference>
<keyword evidence="3" id="KW-1185">Reference proteome</keyword>
<proteinExistence type="predicted"/>
<evidence type="ECO:0000313" key="3">
    <source>
        <dbReference type="Proteomes" id="UP000274822"/>
    </source>
</evidence>
<evidence type="ECO:0000256" key="1">
    <source>
        <dbReference type="SAM" id="MobiDB-lite"/>
    </source>
</evidence>
<dbReference type="AlphaFoldDB" id="A0A433QU46"/>
<name>A0A433QU46_9FUNG</name>
<dbReference type="Proteomes" id="UP000274822">
    <property type="component" value="Unassembled WGS sequence"/>
</dbReference>
<feature type="non-terminal residue" evidence="2">
    <location>
        <position position="1"/>
    </location>
</feature>
<accession>A0A433QU46</accession>
<feature type="region of interest" description="Disordered" evidence="1">
    <location>
        <begin position="190"/>
        <end position="227"/>
    </location>
</feature>
<evidence type="ECO:0000313" key="2">
    <source>
        <dbReference type="EMBL" id="RUS33268.1"/>
    </source>
</evidence>
<gene>
    <name evidence="2" type="ORF">BC938DRAFT_472298</name>
</gene>
<feature type="compositionally biased region" description="Basic and acidic residues" evidence="1">
    <location>
        <begin position="190"/>
        <end position="200"/>
    </location>
</feature>
<organism evidence="2 3">
    <name type="scientific">Jimgerdemannia flammicorona</name>
    <dbReference type="NCBI Taxonomy" id="994334"/>
    <lineage>
        <taxon>Eukaryota</taxon>
        <taxon>Fungi</taxon>
        <taxon>Fungi incertae sedis</taxon>
        <taxon>Mucoromycota</taxon>
        <taxon>Mucoromycotina</taxon>
        <taxon>Endogonomycetes</taxon>
        <taxon>Endogonales</taxon>
        <taxon>Endogonaceae</taxon>
        <taxon>Jimgerdemannia</taxon>
    </lineage>
</organism>
<reference evidence="2 3" key="1">
    <citation type="journal article" date="2018" name="New Phytol.">
        <title>Phylogenomics of Endogonaceae and evolution of mycorrhizas within Mucoromycota.</title>
        <authorList>
            <person name="Chang Y."/>
            <person name="Desiro A."/>
            <person name="Na H."/>
            <person name="Sandor L."/>
            <person name="Lipzen A."/>
            <person name="Clum A."/>
            <person name="Barry K."/>
            <person name="Grigoriev I.V."/>
            <person name="Martin F.M."/>
            <person name="Stajich J.E."/>
            <person name="Smith M.E."/>
            <person name="Bonito G."/>
            <person name="Spatafora J.W."/>
        </authorList>
    </citation>
    <scope>NUCLEOTIDE SEQUENCE [LARGE SCALE GENOMIC DNA]</scope>
    <source>
        <strain evidence="2 3">AD002</strain>
    </source>
</reference>
<protein>
    <submittedName>
        <fullName evidence="2">Uncharacterized protein</fullName>
    </submittedName>
</protein>
<sequence length="245" mass="27431">LPSVNQLFVFIVEKQLSFYETPLFRFLTRPDIACTASSVTADNLFKHYQQELPDSKLQLTYGILDRDLRLAINSNYFSENTTCALRHIKDSWRVSETSISIARDSASRLRGVACIALIGGKLGDFRSLGFGSLGTADHSDLNFSTRIVFVCETGLLKQSSVTKYQKGVAAVVDAEVNKWVEEAAKGDVEDVTTKRPHEFSESDDEQALSRKVQRKDVQIEDSEEEDRMYAEAAEVAAEKLRGLSY</sequence>
<comment type="caution">
    <text evidence="2">The sequence shown here is derived from an EMBL/GenBank/DDBJ whole genome shotgun (WGS) entry which is preliminary data.</text>
</comment>